<evidence type="ECO:0000256" key="1">
    <source>
        <dbReference type="SAM" id="SignalP"/>
    </source>
</evidence>
<feature type="chain" id="PRO_5039672493" evidence="1">
    <location>
        <begin position="26"/>
        <end position="331"/>
    </location>
</feature>
<evidence type="ECO:0000313" key="3">
    <source>
        <dbReference type="Proteomes" id="UP000533598"/>
    </source>
</evidence>
<keyword evidence="1" id="KW-0732">Signal</keyword>
<accession>A0A7W7FWV4</accession>
<comment type="caution">
    <text evidence="2">The sequence shown here is derived from an EMBL/GenBank/DDBJ whole genome shotgun (WGS) entry which is preliminary data.</text>
</comment>
<keyword evidence="3" id="KW-1185">Reference proteome</keyword>
<feature type="signal peptide" evidence="1">
    <location>
        <begin position="1"/>
        <end position="25"/>
    </location>
</feature>
<organism evidence="2 3">
    <name type="scientific">Crossiella cryophila</name>
    <dbReference type="NCBI Taxonomy" id="43355"/>
    <lineage>
        <taxon>Bacteria</taxon>
        <taxon>Bacillati</taxon>
        <taxon>Actinomycetota</taxon>
        <taxon>Actinomycetes</taxon>
        <taxon>Pseudonocardiales</taxon>
        <taxon>Pseudonocardiaceae</taxon>
        <taxon>Crossiella</taxon>
    </lineage>
</organism>
<evidence type="ECO:0000313" key="2">
    <source>
        <dbReference type="EMBL" id="MBB4679988.1"/>
    </source>
</evidence>
<dbReference type="PROSITE" id="PS51318">
    <property type="entry name" value="TAT"/>
    <property type="match status" value="1"/>
</dbReference>
<dbReference type="RefSeq" id="WP_185005670.1">
    <property type="nucleotide sequence ID" value="NZ_BAAAUI010000017.1"/>
</dbReference>
<dbReference type="InterPro" id="IPR006311">
    <property type="entry name" value="TAT_signal"/>
</dbReference>
<sequence length="331" mass="34851">MRSTSLSRRALIAFAAATVVTSLLAPTAAAGAECTWQVEKLPVQDGMDWSNLRLTGVDAQGNVSGFFSPERKNHTLVRWTADGMEIVPRPEGVDAFVTIAGNASGVVIGRVYRPGAPTGSMTHTPGAGYRELPDPAGYEVLSVLDINDRGDVLGKAQLPGSPLQQAAVVWPADGGAPRVIAPAEVRYPEPVAIGEDGTVLLDSHDTAWLWRDGVLTKLPDQGSSVDPRALTRDGVIFRSPYSPRASWLWREATGALERFSVDGAVEAVNTDGLAAGVLDDGNYTAAVWQGTRFLAKLPLLPGSYESRLGAVGAGGVVAGTSGPQPVRWACR</sequence>
<dbReference type="EMBL" id="JACHMH010000001">
    <property type="protein sequence ID" value="MBB4679988.1"/>
    <property type="molecule type" value="Genomic_DNA"/>
</dbReference>
<reference evidence="2 3" key="1">
    <citation type="submission" date="2020-08" db="EMBL/GenBank/DDBJ databases">
        <title>Sequencing the genomes of 1000 actinobacteria strains.</title>
        <authorList>
            <person name="Klenk H.-P."/>
        </authorList>
    </citation>
    <scope>NUCLEOTIDE SEQUENCE [LARGE SCALE GENOMIC DNA]</scope>
    <source>
        <strain evidence="2 3">DSM 44230</strain>
    </source>
</reference>
<protein>
    <submittedName>
        <fullName evidence="2">Uncharacterized protein</fullName>
    </submittedName>
</protein>
<dbReference type="Proteomes" id="UP000533598">
    <property type="component" value="Unassembled WGS sequence"/>
</dbReference>
<proteinExistence type="predicted"/>
<name>A0A7W7FWV4_9PSEU</name>
<dbReference type="AlphaFoldDB" id="A0A7W7FWV4"/>
<gene>
    <name evidence="2" type="ORF">HNR67_006106</name>
</gene>